<feature type="chain" id="PRO_5047202262" description="Type II and III secretion system protein family protein" evidence="2">
    <location>
        <begin position="18"/>
        <end position="458"/>
    </location>
</feature>
<name>A0ABN4TZN4_9BURK</name>
<dbReference type="InterPro" id="IPR004846">
    <property type="entry name" value="T2SS/T3SS_dom"/>
</dbReference>
<feature type="domain" description="Pilus formation protein N-terminal" evidence="4">
    <location>
        <begin position="27"/>
        <end position="99"/>
    </location>
</feature>
<dbReference type="PRINTS" id="PR00811">
    <property type="entry name" value="BCTERIALGSPD"/>
</dbReference>
<dbReference type="Pfam" id="PF13629">
    <property type="entry name" value="T2SS-T3SS_pil_N"/>
    <property type="match status" value="1"/>
</dbReference>
<evidence type="ECO:0000313" key="6">
    <source>
        <dbReference type="Proteomes" id="UP000177515"/>
    </source>
</evidence>
<feature type="domain" description="Type II/III secretion system secretin-like" evidence="3">
    <location>
        <begin position="255"/>
        <end position="415"/>
    </location>
</feature>
<proteinExistence type="inferred from homology"/>
<evidence type="ECO:0000256" key="2">
    <source>
        <dbReference type="SAM" id="SignalP"/>
    </source>
</evidence>
<dbReference type="InterPro" id="IPR001775">
    <property type="entry name" value="GspD/PilQ"/>
</dbReference>
<dbReference type="InterPro" id="IPR032789">
    <property type="entry name" value="T2SS-T3SS_pil_N"/>
</dbReference>
<evidence type="ECO:0000256" key="1">
    <source>
        <dbReference type="RuleBase" id="RU004003"/>
    </source>
</evidence>
<dbReference type="InterPro" id="IPR050810">
    <property type="entry name" value="Bact_Secretion_Sys_Channel"/>
</dbReference>
<evidence type="ECO:0000259" key="4">
    <source>
        <dbReference type="Pfam" id="PF13629"/>
    </source>
</evidence>
<accession>A0ABN4TZN4</accession>
<dbReference type="Proteomes" id="UP000177515">
    <property type="component" value="Chromosome 2"/>
</dbReference>
<sequence length="458" mass="46336">MAIAAAAAAACAWPVLAATVQEARLPARAIKLLAGAQQEVRLGQPLERVAVGNPAVADALLLKNGTGPASVLVVARSPGVTDLMIWPRGGAPVRYAVEVAAVAPDADAPSVTSSAAGVSIDGQSPDALVAARAQAAARATQSGREGKDGKGGGVVVDRSVVPLSATVQVDVKVVEVSKSVLKEVGLNFFRANGGFSFGTFSPSSLNKFTAGSFSSGSSSSGSGSASVDSGLPIGNAFNLVAASVSHGIFANISVLESNGLARVLAEPSLVALSGQSASFLAGGEIPIPVPQALGTTTIQFKPFGIGLTVTPTVLAANRIALKVAPEASDLDFTRSVSINGASVPAIITRRADTTIELGDGESFVIGGLVNRNTVSSVSKVPVLGDLPIIGAFFKNLNYTQDERELVIMVSPRLVKPLAKGSAAAAAVGNDGRTSADPNVWGWYMLGEYADPTLPGFSK</sequence>
<reference evidence="5 6" key="1">
    <citation type="submission" date="2016-10" db="EMBL/GenBank/DDBJ databases">
        <title>Complete genome sequences of three Cupriavidus strains isolated from various Malaysian environments.</title>
        <authorList>
            <person name="Abdullah A.A.-A."/>
            <person name="Shafie N.A.H."/>
            <person name="Lau N.S."/>
        </authorList>
    </citation>
    <scope>NUCLEOTIDE SEQUENCE [LARGE SCALE GENOMIC DNA]</scope>
    <source>
        <strain evidence="5 6">USMAA1020</strain>
    </source>
</reference>
<organism evidence="5 6">
    <name type="scientific">Cupriavidus malaysiensis</name>
    <dbReference type="NCBI Taxonomy" id="367825"/>
    <lineage>
        <taxon>Bacteria</taxon>
        <taxon>Pseudomonadati</taxon>
        <taxon>Pseudomonadota</taxon>
        <taxon>Betaproteobacteria</taxon>
        <taxon>Burkholderiales</taxon>
        <taxon>Burkholderiaceae</taxon>
        <taxon>Cupriavidus</taxon>
    </lineage>
</organism>
<gene>
    <name evidence="5" type="ORF">BKK80_21025</name>
</gene>
<evidence type="ECO:0000313" key="5">
    <source>
        <dbReference type="EMBL" id="AOZ10671.1"/>
    </source>
</evidence>
<evidence type="ECO:0008006" key="7">
    <source>
        <dbReference type="Google" id="ProtNLM"/>
    </source>
</evidence>
<dbReference type="PANTHER" id="PTHR30332">
    <property type="entry name" value="PROBABLE GENERAL SECRETION PATHWAY PROTEIN D"/>
    <property type="match status" value="1"/>
</dbReference>
<dbReference type="Pfam" id="PF00263">
    <property type="entry name" value="Secretin"/>
    <property type="match status" value="1"/>
</dbReference>
<feature type="signal peptide" evidence="2">
    <location>
        <begin position="1"/>
        <end position="17"/>
    </location>
</feature>
<comment type="similarity">
    <text evidence="1">Belongs to the bacterial secretin family.</text>
</comment>
<protein>
    <recommendedName>
        <fullName evidence="7">Type II and III secretion system protein family protein</fullName>
    </recommendedName>
</protein>
<dbReference type="PANTHER" id="PTHR30332:SF17">
    <property type="entry name" value="TYPE IV PILIATION SYSTEM PROTEIN DR_0774-RELATED"/>
    <property type="match status" value="1"/>
</dbReference>
<dbReference type="EMBL" id="CP017755">
    <property type="protein sequence ID" value="AOZ10671.1"/>
    <property type="molecule type" value="Genomic_DNA"/>
</dbReference>
<evidence type="ECO:0000259" key="3">
    <source>
        <dbReference type="Pfam" id="PF00263"/>
    </source>
</evidence>
<keyword evidence="6" id="KW-1185">Reference proteome</keyword>
<keyword evidence="2" id="KW-0732">Signal</keyword>